<proteinExistence type="predicted"/>
<accession>A0ABU1K4W2</accession>
<organism evidence="1 2">
    <name type="scientific">Mesonia maritima</name>
    <dbReference type="NCBI Taxonomy" id="1793873"/>
    <lineage>
        <taxon>Bacteria</taxon>
        <taxon>Pseudomonadati</taxon>
        <taxon>Bacteroidota</taxon>
        <taxon>Flavobacteriia</taxon>
        <taxon>Flavobacteriales</taxon>
        <taxon>Flavobacteriaceae</taxon>
        <taxon>Mesonia</taxon>
    </lineage>
</organism>
<sequence length="455" mass="53308">MIKSSCILSILFFFLFSCKESNKFDKQAYIKDKKGAKKDTFLVKYFSAIDIPYLLEEEKDSILNRKDKIVEDKKFRNRFISKARARRSGIRKFNYIPYKGKKIPAPFKRFLLPNELEKFNKDSLAQFIILYELYKQRLKKVGTIIKYDLLSNDEIQKLIQSSFKDSIHYKELAKKRFLGDSIKFSIKYNRITDSLQSIIHPIDSILPFGPKPLGQLVENNKNFLGFYIKQGGDSITEEKKKKRKDIYDIWMYFLKLHPYVDADLSEDYEQKLLPPIENYKMLENTLLSTLIQDGYQKEFNPVNGSFVTRLPNINNYEIYYTTTGVDYPIGCGAFAKKEEDCCFARDGYDCNSTGYLVLYNREEKFATVIPAFILNNSQSYGFQIQFFYVSNKTIFIYQGYSMYNRFVDENGMLDRYLHHKDGSTTSARGYKSVGLAKAYEIKILNNEIKVSKIKK</sequence>
<evidence type="ECO:0000313" key="1">
    <source>
        <dbReference type="EMBL" id="MDR6300649.1"/>
    </source>
</evidence>
<dbReference type="RefSeq" id="WP_309727545.1">
    <property type="nucleotide sequence ID" value="NZ_JAVDQA010000002.1"/>
</dbReference>
<protein>
    <recommendedName>
        <fullName evidence="3">Lipoprotein</fullName>
    </recommendedName>
</protein>
<dbReference type="Proteomes" id="UP001257659">
    <property type="component" value="Unassembled WGS sequence"/>
</dbReference>
<name>A0ABU1K4W2_9FLAO</name>
<dbReference type="EMBL" id="JAVDQA010000002">
    <property type="protein sequence ID" value="MDR6300649.1"/>
    <property type="molecule type" value="Genomic_DNA"/>
</dbReference>
<dbReference type="PROSITE" id="PS51257">
    <property type="entry name" value="PROKAR_LIPOPROTEIN"/>
    <property type="match status" value="1"/>
</dbReference>
<comment type="caution">
    <text evidence="1">The sequence shown here is derived from an EMBL/GenBank/DDBJ whole genome shotgun (WGS) entry which is preliminary data.</text>
</comment>
<reference evidence="1 2" key="1">
    <citation type="submission" date="2023-07" db="EMBL/GenBank/DDBJ databases">
        <title>Genomic Encyclopedia of Type Strains, Phase IV (KMG-IV): sequencing the most valuable type-strain genomes for metagenomic binning, comparative biology and taxonomic classification.</title>
        <authorList>
            <person name="Goeker M."/>
        </authorList>
    </citation>
    <scope>NUCLEOTIDE SEQUENCE [LARGE SCALE GENOMIC DNA]</scope>
    <source>
        <strain evidence="1 2">DSM 102814</strain>
    </source>
</reference>
<evidence type="ECO:0000313" key="2">
    <source>
        <dbReference type="Proteomes" id="UP001257659"/>
    </source>
</evidence>
<gene>
    <name evidence="1" type="ORF">GGR31_001280</name>
</gene>
<keyword evidence="2" id="KW-1185">Reference proteome</keyword>
<evidence type="ECO:0008006" key="3">
    <source>
        <dbReference type="Google" id="ProtNLM"/>
    </source>
</evidence>